<evidence type="ECO:0000256" key="1">
    <source>
        <dbReference type="ARBA" id="ARBA00004656"/>
    </source>
</evidence>
<evidence type="ECO:0000256" key="2">
    <source>
        <dbReference type="ARBA" id="ARBA00005433"/>
    </source>
</evidence>
<sequence length="181" mass="19436">MGSPSLLLLRIGCSSLSLFLVLISIQKKSKMASPLLRSSSSTSSLPSASLSRIRVSSSTTREGTAKATVNEHISQAVQSTSNLLQLMQQSSPSQAHLLKLPKNLLAKTATIKNTAQVLEQMPQVISALDAHMESGLQSVPHLKTVTQLLSTMESTQLQHSLRVHQPQKVAGEADKLPEPHS</sequence>
<keyword evidence="7" id="KW-0732">Signal</keyword>
<dbReference type="Pfam" id="PF16088">
    <property type="entry name" value="BORCS7"/>
    <property type="match status" value="1"/>
</dbReference>
<evidence type="ECO:0000256" key="6">
    <source>
        <dbReference type="SAM" id="MobiDB-lite"/>
    </source>
</evidence>
<evidence type="ECO:0000256" key="3">
    <source>
        <dbReference type="ARBA" id="ARBA00022295"/>
    </source>
</evidence>
<accession>A0AAD4XJQ0</accession>
<evidence type="ECO:0000313" key="9">
    <source>
        <dbReference type="Proteomes" id="UP001202328"/>
    </source>
</evidence>
<dbReference type="InterPro" id="IPR032143">
    <property type="entry name" value="BORCS7"/>
</dbReference>
<name>A0AAD4XJQ0_9MAGN</name>
<feature type="region of interest" description="Disordered" evidence="6">
    <location>
        <begin position="157"/>
        <end position="181"/>
    </location>
</feature>
<feature type="chain" id="PRO_5042096576" description="BLOC-1-related complex subunit 7" evidence="7">
    <location>
        <begin position="33"/>
        <end position="181"/>
    </location>
</feature>
<keyword evidence="4" id="KW-0472">Membrane</keyword>
<comment type="caution">
    <text evidence="8">The sequence shown here is derived from an EMBL/GenBank/DDBJ whole genome shotgun (WGS) entry which is preliminary data.</text>
</comment>
<feature type="compositionally biased region" description="Basic and acidic residues" evidence="6">
    <location>
        <begin position="171"/>
        <end position="181"/>
    </location>
</feature>
<reference evidence="8" key="1">
    <citation type="submission" date="2022-04" db="EMBL/GenBank/DDBJ databases">
        <title>A functionally conserved STORR gene fusion in Papaver species that diverged 16.8 million years ago.</title>
        <authorList>
            <person name="Catania T."/>
        </authorList>
    </citation>
    <scope>NUCLEOTIDE SEQUENCE</scope>
    <source>
        <strain evidence="8">S-188037</strain>
    </source>
</reference>
<gene>
    <name evidence="8" type="ORF">MKW98_016692</name>
</gene>
<comment type="similarity">
    <text evidence="2">Belongs to the BORCS7 family.</text>
</comment>
<evidence type="ECO:0000256" key="5">
    <source>
        <dbReference type="ARBA" id="ARBA00023228"/>
    </source>
</evidence>
<dbReference type="GO" id="GO:0005765">
    <property type="term" value="C:lysosomal membrane"/>
    <property type="evidence" value="ECO:0007669"/>
    <property type="project" value="UniProtKB-SubCell"/>
</dbReference>
<keyword evidence="5" id="KW-0458">Lysosome</keyword>
<comment type="subcellular location">
    <subcellularLocation>
        <location evidence="1">Lysosome membrane</location>
    </subcellularLocation>
</comment>
<dbReference type="EMBL" id="JAJJMB010008936">
    <property type="protein sequence ID" value="KAI3919139.1"/>
    <property type="molecule type" value="Genomic_DNA"/>
</dbReference>
<evidence type="ECO:0000313" key="8">
    <source>
        <dbReference type="EMBL" id="KAI3919139.1"/>
    </source>
</evidence>
<keyword evidence="9" id="KW-1185">Reference proteome</keyword>
<evidence type="ECO:0000256" key="4">
    <source>
        <dbReference type="ARBA" id="ARBA00023136"/>
    </source>
</evidence>
<evidence type="ECO:0000256" key="7">
    <source>
        <dbReference type="SAM" id="SignalP"/>
    </source>
</evidence>
<dbReference type="AlphaFoldDB" id="A0AAD4XJQ0"/>
<dbReference type="Proteomes" id="UP001202328">
    <property type="component" value="Unassembled WGS sequence"/>
</dbReference>
<feature type="signal peptide" evidence="7">
    <location>
        <begin position="1"/>
        <end position="32"/>
    </location>
</feature>
<organism evidence="8 9">
    <name type="scientific">Papaver atlanticum</name>
    <dbReference type="NCBI Taxonomy" id="357466"/>
    <lineage>
        <taxon>Eukaryota</taxon>
        <taxon>Viridiplantae</taxon>
        <taxon>Streptophyta</taxon>
        <taxon>Embryophyta</taxon>
        <taxon>Tracheophyta</taxon>
        <taxon>Spermatophyta</taxon>
        <taxon>Magnoliopsida</taxon>
        <taxon>Ranunculales</taxon>
        <taxon>Papaveraceae</taxon>
        <taxon>Papaveroideae</taxon>
        <taxon>Papaver</taxon>
    </lineage>
</organism>
<protein>
    <recommendedName>
        <fullName evidence="3">BLOC-1-related complex subunit 7</fullName>
    </recommendedName>
</protein>
<proteinExistence type="inferred from homology"/>